<dbReference type="RefSeq" id="WP_406700492.1">
    <property type="nucleotide sequence ID" value="NZ_CP155447.1"/>
</dbReference>
<name>A0AAU7CRZ5_9BACT</name>
<accession>A0AAU7CRZ5</accession>
<reference evidence="1" key="1">
    <citation type="submission" date="2024-05" db="EMBL/GenBank/DDBJ databases">
        <title>Planctomycetes of the genus Singulisphaera possess chitinolytic capabilities.</title>
        <authorList>
            <person name="Ivanova A."/>
        </authorList>
    </citation>
    <scope>NUCLEOTIDE SEQUENCE</scope>
    <source>
        <strain evidence="1">Ch08T</strain>
    </source>
</reference>
<protein>
    <submittedName>
        <fullName evidence="1">Uncharacterized protein</fullName>
    </submittedName>
</protein>
<dbReference type="AlphaFoldDB" id="A0AAU7CRZ5"/>
<evidence type="ECO:0000313" key="1">
    <source>
        <dbReference type="EMBL" id="XBH07652.1"/>
    </source>
</evidence>
<proteinExistence type="predicted"/>
<gene>
    <name evidence="1" type="ORF">V5E97_16930</name>
</gene>
<dbReference type="EMBL" id="CP155447">
    <property type="protein sequence ID" value="XBH07652.1"/>
    <property type="molecule type" value="Genomic_DNA"/>
</dbReference>
<sequence>MERRTAAQNPQQTMIKQSFKVTLAKVSIVDRTFARTLVEMMIPRKMASPAASKRSVVSFAFSDGG</sequence>
<organism evidence="1">
    <name type="scientific">Singulisphaera sp. Ch08</name>
    <dbReference type="NCBI Taxonomy" id="3120278"/>
    <lineage>
        <taxon>Bacteria</taxon>
        <taxon>Pseudomonadati</taxon>
        <taxon>Planctomycetota</taxon>
        <taxon>Planctomycetia</taxon>
        <taxon>Isosphaerales</taxon>
        <taxon>Isosphaeraceae</taxon>
        <taxon>Singulisphaera</taxon>
    </lineage>
</organism>